<dbReference type="Gene3D" id="3.30.565.10">
    <property type="entry name" value="Histidine kinase-like ATPase, C-terminal domain"/>
    <property type="match status" value="1"/>
</dbReference>
<gene>
    <name evidence="12" type="ORF">OM076_30150</name>
</gene>
<comment type="subcellular location">
    <subcellularLocation>
        <location evidence="2">Cell membrane</location>
    </subcellularLocation>
</comment>
<dbReference type="SUPFAM" id="SSF55874">
    <property type="entry name" value="ATPase domain of HSP90 chaperone/DNA topoisomerase II/histidine kinase"/>
    <property type="match status" value="1"/>
</dbReference>
<evidence type="ECO:0000256" key="2">
    <source>
        <dbReference type="ARBA" id="ARBA00004236"/>
    </source>
</evidence>
<evidence type="ECO:0000256" key="4">
    <source>
        <dbReference type="ARBA" id="ARBA00022553"/>
    </source>
</evidence>
<dbReference type="SUPFAM" id="SSF55785">
    <property type="entry name" value="PYP-like sensor domain (PAS domain)"/>
    <property type="match status" value="1"/>
</dbReference>
<dbReference type="PANTHER" id="PTHR43065:SF42">
    <property type="entry name" value="TWO-COMPONENT SENSOR PPRA"/>
    <property type="match status" value="1"/>
</dbReference>
<feature type="domain" description="PAS" evidence="11">
    <location>
        <begin position="152"/>
        <end position="196"/>
    </location>
</feature>
<dbReference type="Pfam" id="PF01590">
    <property type="entry name" value="GAF"/>
    <property type="match status" value="1"/>
</dbReference>
<dbReference type="CDD" id="cd00082">
    <property type="entry name" value="HisKA"/>
    <property type="match status" value="1"/>
</dbReference>
<dbReference type="InterPro" id="IPR001789">
    <property type="entry name" value="Sig_transdc_resp-reg_receiver"/>
</dbReference>
<dbReference type="GO" id="GO:0005886">
    <property type="term" value="C:plasma membrane"/>
    <property type="evidence" value="ECO:0007669"/>
    <property type="project" value="UniProtKB-SubCell"/>
</dbReference>
<dbReference type="SMART" id="SM00388">
    <property type="entry name" value="HisKA"/>
    <property type="match status" value="1"/>
</dbReference>
<dbReference type="SUPFAM" id="SSF55781">
    <property type="entry name" value="GAF domain-like"/>
    <property type="match status" value="1"/>
</dbReference>
<protein>
    <recommendedName>
        <fullName evidence="3">histidine kinase</fullName>
        <ecNumber evidence="3">2.7.13.3</ecNumber>
    </recommendedName>
</protein>
<dbReference type="NCBIfam" id="TIGR00229">
    <property type="entry name" value="sensory_box"/>
    <property type="match status" value="1"/>
</dbReference>
<dbReference type="AlphaFoldDB" id="A0A9X3N061"/>
<evidence type="ECO:0000256" key="5">
    <source>
        <dbReference type="ARBA" id="ARBA00022679"/>
    </source>
</evidence>
<dbReference type="InterPro" id="IPR003594">
    <property type="entry name" value="HATPase_dom"/>
</dbReference>
<dbReference type="InterPro" id="IPR004358">
    <property type="entry name" value="Sig_transdc_His_kin-like_C"/>
</dbReference>
<comment type="caution">
    <text evidence="12">The sequence shown here is derived from an EMBL/GenBank/DDBJ whole genome shotgun (WGS) entry which is preliminary data.</text>
</comment>
<dbReference type="CDD" id="cd00130">
    <property type="entry name" value="PAS"/>
    <property type="match status" value="1"/>
</dbReference>
<keyword evidence="13" id="KW-1185">Reference proteome</keyword>
<comment type="catalytic activity">
    <reaction evidence="1">
        <text>ATP + protein L-histidine = ADP + protein N-phospho-L-histidine.</text>
        <dbReference type="EC" id="2.7.13.3"/>
    </reaction>
</comment>
<name>A0A9X3N061_9ACTN</name>
<dbReference type="InterPro" id="IPR000014">
    <property type="entry name" value="PAS"/>
</dbReference>
<dbReference type="Pfam" id="PF00512">
    <property type="entry name" value="HisKA"/>
    <property type="match status" value="1"/>
</dbReference>
<reference evidence="12" key="1">
    <citation type="submission" date="2022-10" db="EMBL/GenBank/DDBJ databases">
        <title>The WGS of Solirubrobacter ginsenosidimutans DSM 21036.</title>
        <authorList>
            <person name="Jiang Z."/>
        </authorList>
    </citation>
    <scope>NUCLEOTIDE SEQUENCE</scope>
    <source>
        <strain evidence="12">DSM 21036</strain>
    </source>
</reference>
<dbReference type="InterPro" id="IPR035965">
    <property type="entry name" value="PAS-like_dom_sf"/>
</dbReference>
<evidence type="ECO:0000259" key="10">
    <source>
        <dbReference type="PROSITE" id="PS50110"/>
    </source>
</evidence>
<evidence type="ECO:0000313" key="13">
    <source>
        <dbReference type="Proteomes" id="UP001149140"/>
    </source>
</evidence>
<keyword evidence="5" id="KW-0808">Transferase</keyword>
<dbReference type="EC" id="2.7.13.3" evidence="3"/>
<proteinExistence type="predicted"/>
<keyword evidence="6" id="KW-0418">Kinase</keyword>
<dbReference type="PROSITE" id="PS50112">
    <property type="entry name" value="PAS"/>
    <property type="match status" value="1"/>
</dbReference>
<evidence type="ECO:0000259" key="11">
    <source>
        <dbReference type="PROSITE" id="PS50112"/>
    </source>
</evidence>
<dbReference type="InterPro" id="IPR029016">
    <property type="entry name" value="GAF-like_dom_sf"/>
</dbReference>
<dbReference type="PROSITE" id="PS50110">
    <property type="entry name" value="RESPONSE_REGULATORY"/>
    <property type="match status" value="1"/>
</dbReference>
<dbReference type="SMART" id="SM00091">
    <property type="entry name" value="PAS"/>
    <property type="match status" value="1"/>
</dbReference>
<dbReference type="Gene3D" id="3.30.450.40">
    <property type="match status" value="1"/>
</dbReference>
<dbReference type="Proteomes" id="UP001149140">
    <property type="component" value="Unassembled WGS sequence"/>
</dbReference>
<dbReference type="InterPro" id="IPR003661">
    <property type="entry name" value="HisK_dim/P_dom"/>
</dbReference>
<accession>A0A9X3N061</accession>
<dbReference type="Pfam" id="PF13426">
    <property type="entry name" value="PAS_9"/>
    <property type="match status" value="1"/>
</dbReference>
<dbReference type="InterPro" id="IPR003018">
    <property type="entry name" value="GAF"/>
</dbReference>
<dbReference type="Pfam" id="PF02518">
    <property type="entry name" value="HATPase_c"/>
    <property type="match status" value="1"/>
</dbReference>
<evidence type="ECO:0000256" key="3">
    <source>
        <dbReference type="ARBA" id="ARBA00012438"/>
    </source>
</evidence>
<evidence type="ECO:0000313" key="12">
    <source>
        <dbReference type="EMBL" id="MDA0164570.1"/>
    </source>
</evidence>
<dbReference type="Gene3D" id="3.30.450.20">
    <property type="entry name" value="PAS domain"/>
    <property type="match status" value="1"/>
</dbReference>
<dbReference type="Pfam" id="PF00072">
    <property type="entry name" value="Response_reg"/>
    <property type="match status" value="1"/>
</dbReference>
<dbReference type="CDD" id="cd00156">
    <property type="entry name" value="REC"/>
    <property type="match status" value="1"/>
</dbReference>
<dbReference type="SUPFAM" id="SSF52172">
    <property type="entry name" value="CheY-like"/>
    <property type="match status" value="1"/>
</dbReference>
<dbReference type="SMART" id="SM00448">
    <property type="entry name" value="REC"/>
    <property type="match status" value="1"/>
</dbReference>
<dbReference type="SMART" id="SM00387">
    <property type="entry name" value="HATPase_c"/>
    <property type="match status" value="1"/>
</dbReference>
<keyword evidence="4 8" id="KW-0597">Phosphoprotein</keyword>
<dbReference type="InterPro" id="IPR011006">
    <property type="entry name" value="CheY-like_superfamily"/>
</dbReference>
<dbReference type="PRINTS" id="PR00344">
    <property type="entry name" value="BCTRLSENSOR"/>
</dbReference>
<dbReference type="PROSITE" id="PS50109">
    <property type="entry name" value="HIS_KIN"/>
    <property type="match status" value="1"/>
</dbReference>
<dbReference type="SUPFAM" id="SSF47384">
    <property type="entry name" value="Homodimeric domain of signal transducing histidine kinase"/>
    <property type="match status" value="1"/>
</dbReference>
<evidence type="ECO:0000259" key="9">
    <source>
        <dbReference type="PROSITE" id="PS50109"/>
    </source>
</evidence>
<evidence type="ECO:0000256" key="8">
    <source>
        <dbReference type="PROSITE-ProRule" id="PRU00169"/>
    </source>
</evidence>
<evidence type="ECO:0000256" key="1">
    <source>
        <dbReference type="ARBA" id="ARBA00000085"/>
    </source>
</evidence>
<dbReference type="InterPro" id="IPR036890">
    <property type="entry name" value="HATPase_C_sf"/>
</dbReference>
<dbReference type="PANTHER" id="PTHR43065">
    <property type="entry name" value="SENSOR HISTIDINE KINASE"/>
    <property type="match status" value="1"/>
</dbReference>
<dbReference type="InterPro" id="IPR005467">
    <property type="entry name" value="His_kinase_dom"/>
</dbReference>
<dbReference type="Gene3D" id="1.10.287.130">
    <property type="match status" value="1"/>
</dbReference>
<feature type="modified residue" description="4-aspartylphosphate" evidence="8">
    <location>
        <position position="576"/>
    </location>
</feature>
<dbReference type="RefSeq" id="WP_270043825.1">
    <property type="nucleotide sequence ID" value="NZ_JAPDOD010000035.1"/>
</dbReference>
<evidence type="ECO:0000256" key="6">
    <source>
        <dbReference type="ARBA" id="ARBA00022777"/>
    </source>
</evidence>
<keyword evidence="7" id="KW-0902">Two-component regulatory system</keyword>
<organism evidence="12 13">
    <name type="scientific">Solirubrobacter ginsenosidimutans</name>
    <dbReference type="NCBI Taxonomy" id="490573"/>
    <lineage>
        <taxon>Bacteria</taxon>
        <taxon>Bacillati</taxon>
        <taxon>Actinomycetota</taxon>
        <taxon>Thermoleophilia</taxon>
        <taxon>Solirubrobacterales</taxon>
        <taxon>Solirubrobacteraceae</taxon>
        <taxon>Solirubrobacter</taxon>
    </lineage>
</organism>
<dbReference type="Gene3D" id="3.40.50.2300">
    <property type="match status" value="1"/>
</dbReference>
<dbReference type="GO" id="GO:0000155">
    <property type="term" value="F:phosphorelay sensor kinase activity"/>
    <property type="evidence" value="ECO:0007669"/>
    <property type="project" value="InterPro"/>
</dbReference>
<feature type="domain" description="Histidine kinase" evidence="9">
    <location>
        <begin position="289"/>
        <end position="507"/>
    </location>
</feature>
<dbReference type="EMBL" id="JAPDOD010000035">
    <property type="protein sequence ID" value="MDA0164570.1"/>
    <property type="molecule type" value="Genomic_DNA"/>
</dbReference>
<dbReference type="InterPro" id="IPR036097">
    <property type="entry name" value="HisK_dim/P_sf"/>
</dbReference>
<sequence length="646" mass="69668">MSGSEDHERRALSRLTLLARVGEILGSGLHRQDTLHHVAELLAPGLATWCIFDVADLEGVLTHRVSVPADAPLRADAPHGPAIVMRTGEPELVTDAERFGLRSMLCVPLISGEHILGALTLLSVEQRYTAFELELAGEIARRTAAAIQVQRSAERYRMLFEASPMPMWVYDADTLAFVAVNDAAIRHYGYSRDEFLRMRITNIRPQEDVPAMLEDVKARGGPGSPNAKVWRHVRKDGSLISVEVTAGRITFEGRKAALVLAHDVTERLRLEARLADAEKMEAIGRLAGGVAHDFNNLLTVIAGYAEILEHRDGGEEAAEISRAAAQAAALTHQLLAFSRRQVLHPRVIDLNGIVAGMESMLHRIIGDDVSVGIRLAPDLKPVEADRAQIERVILNLAANARDAMPDGGVLTIETANVDIDEAQVITHGDGSQGPHVLLAVSDTGEGMDEDVAKHLFEPFFTTKEPGAGTGLGLATVFGVVKQSGGGIYVYSEPGRGSTFKIYLPAATAVPEPVAPSADRDAGRGSETIMVVEDDDGVRELVRLMLEANGYEVLTVGSAAEAEHLCNSRAIDLLLTDVVMPEVSGSALAKRLAALAPDMRILFMSGYSDEAVVRHGELSEAAAFLEKPFTERALAHKVREVLDRDGS</sequence>
<evidence type="ECO:0000256" key="7">
    <source>
        <dbReference type="ARBA" id="ARBA00023012"/>
    </source>
</evidence>
<feature type="domain" description="Response regulatory" evidence="10">
    <location>
        <begin position="527"/>
        <end position="641"/>
    </location>
</feature>
<dbReference type="SMART" id="SM00065">
    <property type="entry name" value="GAF"/>
    <property type="match status" value="1"/>
</dbReference>